<proteinExistence type="predicted"/>
<accession>A0ABV6CX47</accession>
<protein>
    <submittedName>
        <fullName evidence="1">Uncharacterized protein</fullName>
    </submittedName>
</protein>
<sequence>MRKADVDIPGMPPTKPSLERLEEIVRLCEQRDRRADVKVAAAAAEKASAKAALIRAREARDHWIANNDDPQMIMF</sequence>
<organism evidence="1 2">
    <name type="scientific">Novosphingobium soli</name>
    <dbReference type="NCBI Taxonomy" id="574956"/>
    <lineage>
        <taxon>Bacteria</taxon>
        <taxon>Pseudomonadati</taxon>
        <taxon>Pseudomonadota</taxon>
        <taxon>Alphaproteobacteria</taxon>
        <taxon>Sphingomonadales</taxon>
        <taxon>Sphingomonadaceae</taxon>
        <taxon>Novosphingobium</taxon>
    </lineage>
</organism>
<dbReference type="Proteomes" id="UP001589798">
    <property type="component" value="Unassembled WGS sequence"/>
</dbReference>
<dbReference type="EMBL" id="JBHLWK010000013">
    <property type="protein sequence ID" value="MFC0204710.1"/>
    <property type="molecule type" value="Genomic_DNA"/>
</dbReference>
<evidence type="ECO:0000313" key="2">
    <source>
        <dbReference type="Proteomes" id="UP001589798"/>
    </source>
</evidence>
<reference evidence="1 2" key="1">
    <citation type="submission" date="2024-09" db="EMBL/GenBank/DDBJ databases">
        <authorList>
            <person name="Sun Q."/>
            <person name="Mori K."/>
        </authorList>
    </citation>
    <scope>NUCLEOTIDE SEQUENCE [LARGE SCALE GENOMIC DNA]</scope>
    <source>
        <strain evidence="1 2">CCM 7706</strain>
    </source>
</reference>
<keyword evidence="2" id="KW-1185">Reference proteome</keyword>
<name>A0ABV6CX47_9SPHN</name>
<gene>
    <name evidence="1" type="ORF">ACFFJC_10540</name>
</gene>
<comment type="caution">
    <text evidence="1">The sequence shown here is derived from an EMBL/GenBank/DDBJ whole genome shotgun (WGS) entry which is preliminary data.</text>
</comment>
<evidence type="ECO:0000313" key="1">
    <source>
        <dbReference type="EMBL" id="MFC0204710.1"/>
    </source>
</evidence>
<dbReference type="RefSeq" id="WP_379487470.1">
    <property type="nucleotide sequence ID" value="NZ_JBHLWK010000013.1"/>
</dbReference>